<dbReference type="Gene3D" id="2.160.20.120">
    <property type="match status" value="1"/>
</dbReference>
<dbReference type="Pfam" id="PF10988">
    <property type="entry name" value="DUF2807"/>
    <property type="match status" value="1"/>
</dbReference>
<accession>A0A420D7L7</accession>
<sequence>MVLILLLRMKFELIMKNIIVAASVFLVSQFSLAQTKDVATFTSLKVFDKIPVELVSSTSYKAELSGTKANEVELVNSGNELRVRMKPTKLLQGDDVKVVIYYKDINHIQASQGARITSNDLVKFSKLEITSNEGSHIDLNIDAQVLEGKVNTGGILKLSGDVQSQTVVVNTGGQYDGQNLKTEITKITTNAGGNASVNASKSVDATTRAGGVIDVYGSPQMKNDKKVVGGKINYH</sequence>
<dbReference type="Proteomes" id="UP000285906">
    <property type="component" value="Unassembled WGS sequence"/>
</dbReference>
<dbReference type="InterPro" id="IPR021255">
    <property type="entry name" value="DUF2807"/>
</dbReference>
<comment type="caution">
    <text evidence="2">The sequence shown here is derived from an EMBL/GenBank/DDBJ whole genome shotgun (WGS) entry which is preliminary data.</text>
</comment>
<dbReference type="EMBL" id="RAQH01000007">
    <property type="protein sequence ID" value="RKE86763.1"/>
    <property type="molecule type" value="Genomic_DNA"/>
</dbReference>
<gene>
    <name evidence="2" type="ORF">BXY58_2590</name>
</gene>
<evidence type="ECO:0000313" key="3">
    <source>
        <dbReference type="Proteomes" id="UP000285906"/>
    </source>
</evidence>
<evidence type="ECO:0000313" key="2">
    <source>
        <dbReference type="EMBL" id="RKE86763.1"/>
    </source>
</evidence>
<evidence type="ECO:0000259" key="1">
    <source>
        <dbReference type="Pfam" id="PF10988"/>
    </source>
</evidence>
<proteinExistence type="predicted"/>
<feature type="domain" description="Putative auto-transporter adhesin head GIN" evidence="1">
    <location>
        <begin position="41"/>
        <end position="219"/>
    </location>
</feature>
<organism evidence="2 3">
    <name type="scientific">Epilithonimonas arachidiradicis</name>
    <dbReference type="NCBI Taxonomy" id="1617282"/>
    <lineage>
        <taxon>Bacteria</taxon>
        <taxon>Pseudomonadati</taxon>
        <taxon>Bacteroidota</taxon>
        <taxon>Flavobacteriia</taxon>
        <taxon>Flavobacteriales</taxon>
        <taxon>Weeksellaceae</taxon>
        <taxon>Chryseobacterium group</taxon>
        <taxon>Epilithonimonas</taxon>
    </lineage>
</organism>
<name>A0A420D7L7_9FLAO</name>
<protein>
    <submittedName>
        <fullName evidence="2">Putative autotransporter adhesin-like protein</fullName>
    </submittedName>
</protein>
<dbReference type="AlphaFoldDB" id="A0A420D7L7"/>
<reference evidence="2 3" key="1">
    <citation type="submission" date="2018-09" db="EMBL/GenBank/DDBJ databases">
        <title>Genomic Encyclopedia of Archaeal and Bacterial Type Strains, Phase II (KMG-II): from individual species to whole genera.</title>
        <authorList>
            <person name="Goeker M."/>
        </authorList>
    </citation>
    <scope>NUCLEOTIDE SEQUENCE [LARGE SCALE GENOMIC DNA]</scope>
    <source>
        <strain evidence="2 3">DSM 27620</strain>
    </source>
</reference>